<dbReference type="Proteomes" id="UP000323671">
    <property type="component" value="Chromosome"/>
</dbReference>
<evidence type="ECO:0000256" key="5">
    <source>
        <dbReference type="ARBA" id="ARBA00022691"/>
    </source>
</evidence>
<dbReference type="PANTHER" id="PTHR11265">
    <property type="entry name" value="S-ADENOSYL-METHYLTRANSFERASE MRAW"/>
    <property type="match status" value="1"/>
</dbReference>
<dbReference type="EC" id="2.1.1.199" evidence="6"/>
<evidence type="ECO:0000256" key="1">
    <source>
        <dbReference type="ARBA" id="ARBA00010396"/>
    </source>
</evidence>
<dbReference type="InterPro" id="IPR023397">
    <property type="entry name" value="SAM-dep_MeTrfase_MraW_recog"/>
</dbReference>
<keyword evidence="5 6" id="KW-0949">S-adenosyl-L-methionine</keyword>
<keyword evidence="2 6" id="KW-0698">rRNA processing</keyword>
<comment type="similarity">
    <text evidence="1 6">Belongs to the methyltransferase superfamily. RsmH family.</text>
</comment>
<dbReference type="InterPro" id="IPR029063">
    <property type="entry name" value="SAM-dependent_MTases_sf"/>
</dbReference>
<dbReference type="GO" id="GO:0071424">
    <property type="term" value="F:rRNA (cytosine-N4-)-methyltransferase activity"/>
    <property type="evidence" value="ECO:0007669"/>
    <property type="project" value="UniProtKB-UniRule"/>
</dbReference>
<name>A0A5C1EAS5_9RHOO</name>
<dbReference type="HAMAP" id="MF_01007">
    <property type="entry name" value="16SrRNA_methyltr_H"/>
    <property type="match status" value="1"/>
</dbReference>
<dbReference type="InterPro" id="IPR002903">
    <property type="entry name" value="RsmH"/>
</dbReference>
<dbReference type="EMBL" id="CP022579">
    <property type="protein sequence ID" value="QEL66010.1"/>
    <property type="molecule type" value="Genomic_DNA"/>
</dbReference>
<evidence type="ECO:0000313" key="7">
    <source>
        <dbReference type="EMBL" id="QEL66010.1"/>
    </source>
</evidence>
<dbReference type="GO" id="GO:0005737">
    <property type="term" value="C:cytoplasm"/>
    <property type="evidence" value="ECO:0007669"/>
    <property type="project" value="UniProtKB-SubCell"/>
</dbReference>
<evidence type="ECO:0000256" key="2">
    <source>
        <dbReference type="ARBA" id="ARBA00022552"/>
    </source>
</evidence>
<keyword evidence="8" id="KW-1185">Reference proteome</keyword>
<dbReference type="Pfam" id="PF01795">
    <property type="entry name" value="Methyltransf_5"/>
    <property type="match status" value="1"/>
</dbReference>
<keyword evidence="4 6" id="KW-0808">Transferase</keyword>
<dbReference type="Gene3D" id="3.40.50.150">
    <property type="entry name" value="Vaccinia Virus protein VP39"/>
    <property type="match status" value="1"/>
</dbReference>
<protein>
    <recommendedName>
        <fullName evidence="6">Ribosomal RNA small subunit methyltransferase H</fullName>
        <ecNumber evidence="6">2.1.1.199</ecNumber>
    </recommendedName>
    <alternativeName>
        <fullName evidence="6">16S rRNA m(4)C1402 methyltransferase</fullName>
    </alternativeName>
    <alternativeName>
        <fullName evidence="6">rRNA (cytosine-N(4)-)-methyltransferase RsmH</fullName>
    </alternativeName>
</protein>
<dbReference type="SUPFAM" id="SSF81799">
    <property type="entry name" value="Putative methyltransferase TM0872, insert domain"/>
    <property type="match status" value="1"/>
</dbReference>
<gene>
    <name evidence="7" type="primary">mraW</name>
    <name evidence="6" type="synonym">rsmH</name>
    <name evidence="7" type="ORF">OTERR_25340</name>
</gene>
<dbReference type="Gene3D" id="1.10.150.170">
    <property type="entry name" value="Putative methyltransferase TM0872, insert domain"/>
    <property type="match status" value="1"/>
</dbReference>
<feature type="binding site" evidence="6">
    <location>
        <position position="55"/>
    </location>
    <ligand>
        <name>S-adenosyl-L-methionine</name>
        <dbReference type="ChEBI" id="CHEBI:59789"/>
    </ligand>
</feature>
<keyword evidence="3 6" id="KW-0489">Methyltransferase</keyword>
<evidence type="ECO:0000256" key="3">
    <source>
        <dbReference type="ARBA" id="ARBA00022603"/>
    </source>
</evidence>
<reference evidence="7 8" key="1">
    <citation type="submission" date="2017-07" db="EMBL/GenBank/DDBJ databases">
        <title>Complete genome sequence of Oryzomicrobium terrae TPP412.</title>
        <authorList>
            <person name="Chiu L.-W."/>
            <person name="Lo K.-J."/>
            <person name="Tsai Y.-M."/>
            <person name="Lin S.-S."/>
            <person name="Kuo C.-H."/>
            <person name="Liu C.-T."/>
        </authorList>
    </citation>
    <scope>NUCLEOTIDE SEQUENCE [LARGE SCALE GENOMIC DNA]</scope>
    <source>
        <strain evidence="7 8">TPP412</strain>
    </source>
</reference>
<evidence type="ECO:0000313" key="8">
    <source>
        <dbReference type="Proteomes" id="UP000323671"/>
    </source>
</evidence>
<dbReference type="AlphaFoldDB" id="A0A5C1EAS5"/>
<evidence type="ECO:0000256" key="6">
    <source>
        <dbReference type="HAMAP-Rule" id="MF_01007"/>
    </source>
</evidence>
<dbReference type="NCBIfam" id="TIGR00006">
    <property type="entry name" value="16S rRNA (cytosine(1402)-N(4))-methyltransferase RsmH"/>
    <property type="match status" value="1"/>
</dbReference>
<dbReference type="SUPFAM" id="SSF53335">
    <property type="entry name" value="S-adenosyl-L-methionine-dependent methyltransferases"/>
    <property type="match status" value="1"/>
</dbReference>
<feature type="binding site" evidence="6">
    <location>
        <position position="107"/>
    </location>
    <ligand>
        <name>S-adenosyl-L-methionine</name>
        <dbReference type="ChEBI" id="CHEBI:59789"/>
    </ligand>
</feature>
<comment type="function">
    <text evidence="6">Specifically methylates the N4 position of cytidine in position 1402 (C1402) of 16S rRNA.</text>
</comment>
<feature type="binding site" evidence="6">
    <location>
        <begin position="35"/>
        <end position="37"/>
    </location>
    <ligand>
        <name>S-adenosyl-L-methionine</name>
        <dbReference type="ChEBI" id="CHEBI:59789"/>
    </ligand>
</feature>
<dbReference type="KEGG" id="otr:OTERR_25340"/>
<sequence length="310" mass="33690">MSASLTHVTVLLEEAIEALAVKADGVYIDGTFGRGGHSRLLLSKLGPAGRLLAFDRDPQAIAAASQINDPRFTLFHAPFAEMGDVVRAAGYSAVDGVLLDVGVSSPQLDEAERGFSFRFDAPLDMRMDTSRGETAAEWLDRASEREITEVIRDYGEERFAFQIAKKVVAARRERRIATTGEFAALVREAVRTREPGQDAATRSFQALRIHINQELEQLALALPAAMGLLVPGGRLAVISFHSLEDRIVKRFMKAEANPDDLPKNLPLTAAQLPQPRLRIVGKPVKASAAEVAANPRSRSAVMRVAEKLAA</sequence>
<dbReference type="RefSeq" id="WP_149426016.1">
    <property type="nucleotide sequence ID" value="NZ_CP022579.1"/>
</dbReference>
<dbReference type="GO" id="GO:0070475">
    <property type="term" value="P:rRNA base methylation"/>
    <property type="evidence" value="ECO:0007669"/>
    <property type="project" value="UniProtKB-UniRule"/>
</dbReference>
<accession>A0A5C1EAS5</accession>
<evidence type="ECO:0000256" key="4">
    <source>
        <dbReference type="ARBA" id="ARBA00022679"/>
    </source>
</evidence>
<proteinExistence type="inferred from homology"/>
<dbReference type="PIRSF" id="PIRSF004486">
    <property type="entry name" value="MraW"/>
    <property type="match status" value="1"/>
</dbReference>
<comment type="subcellular location">
    <subcellularLocation>
        <location evidence="6">Cytoplasm</location>
    </subcellularLocation>
</comment>
<comment type="catalytic activity">
    <reaction evidence="6">
        <text>cytidine(1402) in 16S rRNA + S-adenosyl-L-methionine = N(4)-methylcytidine(1402) in 16S rRNA + S-adenosyl-L-homocysteine + H(+)</text>
        <dbReference type="Rhea" id="RHEA:42928"/>
        <dbReference type="Rhea" id="RHEA-COMP:10286"/>
        <dbReference type="Rhea" id="RHEA-COMP:10287"/>
        <dbReference type="ChEBI" id="CHEBI:15378"/>
        <dbReference type="ChEBI" id="CHEBI:57856"/>
        <dbReference type="ChEBI" id="CHEBI:59789"/>
        <dbReference type="ChEBI" id="CHEBI:74506"/>
        <dbReference type="ChEBI" id="CHEBI:82748"/>
        <dbReference type="EC" id="2.1.1.199"/>
    </reaction>
</comment>
<feature type="binding site" evidence="6">
    <location>
        <position position="79"/>
    </location>
    <ligand>
        <name>S-adenosyl-L-methionine</name>
        <dbReference type="ChEBI" id="CHEBI:59789"/>
    </ligand>
</feature>
<feature type="binding site" evidence="6">
    <location>
        <position position="100"/>
    </location>
    <ligand>
        <name>S-adenosyl-L-methionine</name>
        <dbReference type="ChEBI" id="CHEBI:59789"/>
    </ligand>
</feature>
<organism evidence="7 8">
    <name type="scientific">Oryzomicrobium terrae</name>
    <dbReference type="NCBI Taxonomy" id="1735038"/>
    <lineage>
        <taxon>Bacteria</taxon>
        <taxon>Pseudomonadati</taxon>
        <taxon>Pseudomonadota</taxon>
        <taxon>Betaproteobacteria</taxon>
        <taxon>Rhodocyclales</taxon>
        <taxon>Rhodocyclaceae</taxon>
        <taxon>Oryzomicrobium</taxon>
    </lineage>
</organism>
<keyword evidence="6" id="KW-0963">Cytoplasm</keyword>
<dbReference type="PANTHER" id="PTHR11265:SF0">
    <property type="entry name" value="12S RRNA N4-METHYLCYTIDINE METHYLTRANSFERASE"/>
    <property type="match status" value="1"/>
</dbReference>